<keyword evidence="6 8" id="KW-0804">Transcription</keyword>
<dbReference type="InterPro" id="IPR001222">
    <property type="entry name" value="Znf_TFIIS"/>
</dbReference>
<gene>
    <name evidence="13" type="ORF">J9259_07885</name>
    <name evidence="14" type="ORF">KIY12_01635</name>
</gene>
<feature type="binding site" evidence="9">
    <location>
        <position position="94"/>
    </location>
    <ligand>
        <name>Zn(2+)</name>
        <dbReference type="ChEBI" id="CHEBI:29105"/>
        <label>2</label>
    </ligand>
</feature>
<evidence type="ECO:0000256" key="6">
    <source>
        <dbReference type="ARBA" id="ARBA00023163"/>
    </source>
</evidence>
<evidence type="ECO:0000259" key="12">
    <source>
        <dbReference type="PROSITE" id="PS51133"/>
    </source>
</evidence>
<evidence type="ECO:0000256" key="1">
    <source>
        <dbReference type="ARBA" id="ARBA00018272"/>
    </source>
</evidence>
<dbReference type="SUPFAM" id="SSF57783">
    <property type="entry name" value="Zinc beta-ribbon"/>
    <property type="match status" value="1"/>
</dbReference>
<dbReference type="SMART" id="SM00440">
    <property type="entry name" value="ZnF_C2C2"/>
    <property type="match status" value="1"/>
</dbReference>
<feature type="binding site" evidence="9">
    <location>
        <position position="91"/>
    </location>
    <ligand>
        <name>Zn(2+)</name>
        <dbReference type="ChEBI" id="CHEBI:29105"/>
        <label>2</label>
    </ligand>
</feature>
<accession>A0A8J8CC86</accession>
<dbReference type="InterPro" id="IPR012164">
    <property type="entry name" value="Rpa12/Rpb9/Rpc10/TFS"/>
</dbReference>
<dbReference type="GO" id="GO:0006355">
    <property type="term" value="P:regulation of DNA-templated transcription"/>
    <property type="evidence" value="ECO:0007669"/>
    <property type="project" value="InterPro"/>
</dbReference>
<dbReference type="GO" id="GO:0003899">
    <property type="term" value="F:DNA-directed RNA polymerase activity"/>
    <property type="evidence" value="ECO:0007669"/>
    <property type="project" value="InterPro"/>
</dbReference>
<dbReference type="NCBIfam" id="TIGR01384">
    <property type="entry name" value="TFS_arch"/>
    <property type="match status" value="1"/>
</dbReference>
<reference evidence="14" key="1">
    <citation type="submission" date="2021-05" db="EMBL/GenBank/DDBJ databases">
        <title>Genomic insights into ecological role and evolution of a novel Thermoplasmata order Candidatus Sysuiplasmatales.</title>
        <authorList>
            <person name="Yuan Y."/>
        </authorList>
    </citation>
    <scope>NUCLEOTIDE SEQUENCE</scope>
    <source>
        <strain evidence="14">TUT19-bin139</strain>
        <strain evidence="13">YP2-bin.285</strain>
    </source>
</reference>
<name>A0A8J8CC86_9ARCH</name>
<evidence type="ECO:0000256" key="5">
    <source>
        <dbReference type="ARBA" id="ARBA00023015"/>
    </source>
</evidence>
<evidence type="ECO:0000256" key="7">
    <source>
        <dbReference type="ARBA" id="ARBA00032962"/>
    </source>
</evidence>
<evidence type="ECO:0000256" key="9">
    <source>
        <dbReference type="PIRSR" id="PIRSR005586-1"/>
    </source>
</evidence>
<evidence type="ECO:0000256" key="8">
    <source>
        <dbReference type="PIRNR" id="PIRNR005586"/>
    </source>
</evidence>
<dbReference type="Pfam" id="PF02150">
    <property type="entry name" value="Zn_ribbon_RPB9"/>
    <property type="match status" value="1"/>
</dbReference>
<feature type="binding site" evidence="9">
    <location>
        <position position="66"/>
    </location>
    <ligand>
        <name>Zn(2+)</name>
        <dbReference type="ChEBI" id="CHEBI:29105"/>
        <label>2</label>
    </ligand>
</feature>
<dbReference type="InterPro" id="IPR006288">
    <property type="entry name" value="TFS"/>
</dbReference>
<sequence>MFCPKCNSLMFPENGKLKCRRCGYEGSVNKSASSTVRSEMNADRELLVVEGRSDTLPKTDVRCPKCGNNEAYWVLRQTRAADEPETRIYRCTKCSYSWREY</sequence>
<evidence type="ECO:0000256" key="10">
    <source>
        <dbReference type="PIRSR" id="PIRSR005586-2"/>
    </source>
</evidence>
<dbReference type="Pfam" id="PF01096">
    <property type="entry name" value="Zn_ribbon_TFIIS"/>
    <property type="match status" value="1"/>
</dbReference>
<protein>
    <recommendedName>
        <fullName evidence="1">Transcription factor S</fullName>
    </recommendedName>
    <alternativeName>
        <fullName evidence="7">Transcription elongation factor IIS/RNA polymerase subunit homolog</fullName>
    </alternativeName>
</protein>
<dbReference type="PROSITE" id="PS51133">
    <property type="entry name" value="ZF_TFIIS_2"/>
    <property type="match status" value="1"/>
</dbReference>
<comment type="similarity">
    <text evidence="8 11">Belongs to the archaeal rpoM/eukaryotic RPA12/RPB9/RPC11 RNA polymerase family.</text>
</comment>
<dbReference type="EMBL" id="JAGVSJ010000025">
    <property type="protein sequence ID" value="MBX8632415.1"/>
    <property type="molecule type" value="Genomic_DNA"/>
</dbReference>
<evidence type="ECO:0000313" key="15">
    <source>
        <dbReference type="Proteomes" id="UP000750197"/>
    </source>
</evidence>
<keyword evidence="2 9" id="KW-0479">Metal-binding</keyword>
<dbReference type="GO" id="GO:0008270">
    <property type="term" value="F:zinc ion binding"/>
    <property type="evidence" value="ECO:0007669"/>
    <property type="project" value="UniProtKB-KW"/>
</dbReference>
<feature type="binding site" evidence="9">
    <location>
        <position position="22"/>
    </location>
    <ligand>
        <name>Zn(2+)</name>
        <dbReference type="ChEBI" id="CHEBI:29105"/>
        <label>1</label>
    </ligand>
</feature>
<dbReference type="GO" id="GO:0006351">
    <property type="term" value="P:DNA-templated transcription"/>
    <property type="evidence" value="ECO:0007669"/>
    <property type="project" value="InterPro"/>
</dbReference>
<evidence type="ECO:0000256" key="4">
    <source>
        <dbReference type="ARBA" id="ARBA00022833"/>
    </source>
</evidence>
<dbReference type="PROSITE" id="PS01030">
    <property type="entry name" value="RNA_POL_M_15KD"/>
    <property type="match status" value="1"/>
</dbReference>
<dbReference type="PROSITE" id="PS00466">
    <property type="entry name" value="ZF_TFIIS_1"/>
    <property type="match status" value="1"/>
</dbReference>
<proteinExistence type="inferred from homology"/>
<feature type="binding site" evidence="9">
    <location>
        <position position="6"/>
    </location>
    <ligand>
        <name>Zn(2+)</name>
        <dbReference type="ChEBI" id="CHEBI:29105"/>
        <label>1</label>
    </ligand>
</feature>
<comment type="caution">
    <text evidence="14">The sequence shown here is derived from an EMBL/GenBank/DDBJ whole genome shotgun (WGS) entry which is preliminary data.</text>
</comment>
<feature type="binding site" evidence="9">
    <location>
        <position position="63"/>
    </location>
    <ligand>
        <name>Zn(2+)</name>
        <dbReference type="ChEBI" id="CHEBI:29105"/>
        <label>2</label>
    </ligand>
</feature>
<dbReference type="GO" id="GO:0003676">
    <property type="term" value="F:nucleic acid binding"/>
    <property type="evidence" value="ECO:0007669"/>
    <property type="project" value="InterPro"/>
</dbReference>
<evidence type="ECO:0000313" key="13">
    <source>
        <dbReference type="EMBL" id="MBX8632415.1"/>
    </source>
</evidence>
<dbReference type="CDD" id="cd10511">
    <property type="entry name" value="Zn-ribbon_TFS"/>
    <property type="match status" value="1"/>
</dbReference>
<feature type="zinc finger region" description="C4-type" evidence="10">
    <location>
        <begin position="3"/>
        <end position="22"/>
    </location>
</feature>
<feature type="binding site" evidence="9">
    <location>
        <position position="19"/>
    </location>
    <ligand>
        <name>Zn(2+)</name>
        <dbReference type="ChEBI" id="CHEBI:29105"/>
        <label>1</label>
    </ligand>
</feature>
<dbReference type="SMART" id="SM00661">
    <property type="entry name" value="RPOL9"/>
    <property type="match status" value="1"/>
</dbReference>
<evidence type="ECO:0000256" key="11">
    <source>
        <dbReference type="RuleBase" id="RU003474"/>
    </source>
</evidence>
<dbReference type="AlphaFoldDB" id="A0A8J8CC86"/>
<dbReference type="Gene3D" id="2.20.25.10">
    <property type="match status" value="1"/>
</dbReference>
<evidence type="ECO:0000256" key="3">
    <source>
        <dbReference type="ARBA" id="ARBA00022771"/>
    </source>
</evidence>
<dbReference type="PANTHER" id="PTHR11239">
    <property type="entry name" value="DNA-DIRECTED RNA POLYMERASE"/>
    <property type="match status" value="1"/>
</dbReference>
<organism evidence="14 15">
    <name type="scientific">Candidatus Sysuiplasma superficiale</name>
    <dbReference type="NCBI Taxonomy" id="2823368"/>
    <lineage>
        <taxon>Archaea</taxon>
        <taxon>Methanobacteriati</taxon>
        <taxon>Thermoplasmatota</taxon>
        <taxon>Thermoplasmata</taxon>
        <taxon>Candidatus Sysuiplasmatales</taxon>
        <taxon>Candidatus Sysuiplasmataceae</taxon>
        <taxon>Candidatus Sysuiplasma</taxon>
    </lineage>
</organism>
<dbReference type="Proteomes" id="UP000716004">
    <property type="component" value="Unassembled WGS sequence"/>
</dbReference>
<dbReference type="PIRSF" id="PIRSF005586">
    <property type="entry name" value="RNApol_RpoM"/>
    <property type="match status" value="1"/>
</dbReference>
<evidence type="ECO:0000256" key="2">
    <source>
        <dbReference type="ARBA" id="ARBA00022723"/>
    </source>
</evidence>
<evidence type="ECO:0000313" key="14">
    <source>
        <dbReference type="EMBL" id="MBX8643419.1"/>
    </source>
</evidence>
<dbReference type="PANTHER" id="PTHR11239:SF12">
    <property type="entry name" value="DNA-DIRECTED RNA POLYMERASE III SUBUNIT RPC10"/>
    <property type="match status" value="1"/>
</dbReference>
<keyword evidence="3 10" id="KW-0863">Zinc-finger</keyword>
<dbReference type="InterPro" id="IPR019761">
    <property type="entry name" value="DNA-dir_RNA_pol-M_15_CS"/>
</dbReference>
<feature type="domain" description="TFIIS-type" evidence="12">
    <location>
        <begin position="59"/>
        <end position="99"/>
    </location>
</feature>
<feature type="binding site" evidence="9">
    <location>
        <position position="3"/>
    </location>
    <ligand>
        <name>Zn(2+)</name>
        <dbReference type="ChEBI" id="CHEBI:29105"/>
        <label>1</label>
    </ligand>
</feature>
<dbReference type="InterPro" id="IPR001529">
    <property type="entry name" value="Zn_ribbon_RPB9"/>
</dbReference>
<keyword evidence="5" id="KW-0805">Transcription regulation</keyword>
<dbReference type="Proteomes" id="UP000750197">
    <property type="component" value="Unassembled WGS sequence"/>
</dbReference>
<dbReference type="EMBL" id="JAHEAC010000006">
    <property type="protein sequence ID" value="MBX8643419.1"/>
    <property type="molecule type" value="Genomic_DNA"/>
</dbReference>
<keyword evidence="4 9" id="KW-0862">Zinc</keyword>